<organism evidence="2 3">
    <name type="scientific">Xenorhabdus mauleonii</name>
    <dbReference type="NCBI Taxonomy" id="351675"/>
    <lineage>
        <taxon>Bacteria</taxon>
        <taxon>Pseudomonadati</taxon>
        <taxon>Pseudomonadota</taxon>
        <taxon>Gammaproteobacteria</taxon>
        <taxon>Enterobacterales</taxon>
        <taxon>Morganellaceae</taxon>
        <taxon>Xenorhabdus</taxon>
    </lineage>
</organism>
<evidence type="ECO:0000313" key="2">
    <source>
        <dbReference type="EMBL" id="SFK30242.1"/>
    </source>
</evidence>
<keyword evidence="4" id="KW-1185">Reference proteome</keyword>
<dbReference type="Proteomes" id="UP000198919">
    <property type="component" value="Unassembled WGS sequence"/>
</dbReference>
<reference evidence="1 4" key="3">
    <citation type="journal article" date="2017" name="Nat. Microbiol.">
        <title>Natural product diversity associated with the nematode symbionts Photorhabdus and Xenorhabdus.</title>
        <authorList>
            <person name="Tobias N.J."/>
            <person name="Wolff H."/>
            <person name="Djahanschiri B."/>
            <person name="Grundmann F."/>
            <person name="Kronenwerth M."/>
            <person name="Shi Y.M."/>
            <person name="Simonyi S."/>
            <person name="Grun P."/>
            <person name="Shapiro-Ilan D."/>
            <person name="Pidot S.J."/>
            <person name="Stinear T.P."/>
            <person name="Ebersberger I."/>
            <person name="Bode H.B."/>
        </authorList>
    </citation>
    <scope>NUCLEOTIDE SEQUENCE [LARGE SCALE GENOMIC DNA]</scope>
    <source>
        <strain evidence="1 4">DSM 17908</strain>
    </source>
</reference>
<evidence type="ECO:0000313" key="4">
    <source>
        <dbReference type="Proteomes" id="UP000224607"/>
    </source>
</evidence>
<dbReference type="EMBL" id="NITY01000035">
    <property type="protein sequence ID" value="PHM35791.1"/>
    <property type="molecule type" value="Genomic_DNA"/>
</dbReference>
<dbReference type="Proteomes" id="UP000224607">
    <property type="component" value="Unassembled WGS sequence"/>
</dbReference>
<dbReference type="EMBL" id="FORG01000051">
    <property type="protein sequence ID" value="SFK30242.1"/>
    <property type="molecule type" value="Genomic_DNA"/>
</dbReference>
<accession>A0A1I3YEL0</accession>
<sequence length="100" mass="11324">MPKNDPPKPQLLEAMNKAINDIFSGKGIPRIDRDIGGQTIFKGASNKPAIQRWKGSREWMVVEGNNRMRILTKDLGNGKTQIGFTADHYDRIFDVIVEQK</sequence>
<evidence type="ECO:0000313" key="3">
    <source>
        <dbReference type="Proteomes" id="UP000198919"/>
    </source>
</evidence>
<name>A0A1I3YEL0_9GAMM</name>
<gene>
    <name evidence="2" type="ORF">SAMN05421680_1518</name>
    <name evidence="1" type="ORF">Xmau_04450</name>
</gene>
<reference evidence="2" key="1">
    <citation type="submission" date="2016-10" db="EMBL/GenBank/DDBJ databases">
        <authorList>
            <person name="de Groot N.N."/>
        </authorList>
    </citation>
    <scope>NUCLEOTIDE SEQUENCE [LARGE SCALE GENOMIC DNA]</scope>
    <source>
        <strain evidence="2">DSM 17908</strain>
    </source>
</reference>
<reference evidence="3" key="2">
    <citation type="submission" date="2016-10" db="EMBL/GenBank/DDBJ databases">
        <authorList>
            <person name="Varghese N."/>
            <person name="Submissions S."/>
        </authorList>
    </citation>
    <scope>NUCLEOTIDE SEQUENCE [LARGE SCALE GENOMIC DNA]</scope>
    <source>
        <strain evidence="3">DSM 17908</strain>
    </source>
</reference>
<evidence type="ECO:0000313" key="1">
    <source>
        <dbReference type="EMBL" id="PHM35791.1"/>
    </source>
</evidence>
<proteinExistence type="predicted"/>
<protein>
    <submittedName>
        <fullName evidence="2">Uncharacterized protein</fullName>
    </submittedName>
</protein>
<dbReference type="AlphaFoldDB" id="A0A1I3YEL0"/>
<dbReference type="RefSeq" id="WP_175494996.1">
    <property type="nucleotide sequence ID" value="NZ_FORG01000051.1"/>
</dbReference>